<dbReference type="PANTHER" id="PTHR11076">
    <property type="entry name" value="DNA REPAIR POLYMERASE UMUC / TRANSFERASE FAMILY MEMBER"/>
    <property type="match status" value="1"/>
</dbReference>
<gene>
    <name evidence="6" type="ORF">GZ22_12050</name>
</gene>
<reference evidence="6 7" key="1">
    <citation type="submission" date="2014-07" db="EMBL/GenBank/DDBJ databases">
        <title>Complete genome sequence of a moderately halophilic bacterium Terribacillus aidingensis MP602, isolated from Cryptomeria fortunei in Tianmu mountain in China.</title>
        <authorList>
            <person name="Wang Y."/>
            <person name="Lu P."/>
            <person name="Zhang L."/>
        </authorList>
    </citation>
    <scope>NUCLEOTIDE SEQUENCE [LARGE SCALE GENOMIC DNA]</scope>
    <source>
        <strain evidence="6 7">MP602</strain>
    </source>
</reference>
<dbReference type="GeneID" id="34220057"/>
<dbReference type="InterPro" id="IPR043128">
    <property type="entry name" value="Rev_trsase/Diguanyl_cyclase"/>
</dbReference>
<dbReference type="Gene3D" id="3.30.1490.100">
    <property type="entry name" value="DNA polymerase, Y-family, little finger domain"/>
    <property type="match status" value="1"/>
</dbReference>
<evidence type="ECO:0000313" key="7">
    <source>
        <dbReference type="Proteomes" id="UP000027980"/>
    </source>
</evidence>
<dbReference type="KEGG" id="tap:GZ22_12050"/>
<evidence type="ECO:0000256" key="3">
    <source>
        <dbReference type="ARBA" id="ARBA00022763"/>
    </source>
</evidence>
<evidence type="ECO:0000256" key="2">
    <source>
        <dbReference type="ARBA" id="ARBA00022457"/>
    </source>
</evidence>
<dbReference type="PROSITE" id="PS50173">
    <property type="entry name" value="UMUC"/>
    <property type="match status" value="1"/>
</dbReference>
<dbReference type="OrthoDB" id="9808813at2"/>
<dbReference type="Gene3D" id="3.40.1170.60">
    <property type="match status" value="1"/>
</dbReference>
<dbReference type="InterPro" id="IPR017961">
    <property type="entry name" value="DNA_pol_Y-fam_little_finger"/>
</dbReference>
<dbReference type="SUPFAM" id="SSF56672">
    <property type="entry name" value="DNA/RNA polymerases"/>
    <property type="match status" value="1"/>
</dbReference>
<dbReference type="Gene3D" id="3.30.70.270">
    <property type="match status" value="1"/>
</dbReference>
<accession>A0A075LMD8</accession>
<dbReference type="PANTHER" id="PTHR11076:SF35">
    <property type="entry name" value="DNA REPAIR PROTEIN HOMOLOG YOBH"/>
    <property type="match status" value="1"/>
</dbReference>
<dbReference type="GO" id="GO:0003684">
    <property type="term" value="F:damaged DNA binding"/>
    <property type="evidence" value="ECO:0007669"/>
    <property type="project" value="InterPro"/>
</dbReference>
<keyword evidence="3" id="KW-0227">DNA damage</keyword>
<evidence type="ECO:0000259" key="5">
    <source>
        <dbReference type="PROSITE" id="PS50173"/>
    </source>
</evidence>
<organism evidence="6 7">
    <name type="scientific">Terribacillus saccharophilus</name>
    <dbReference type="NCBI Taxonomy" id="361277"/>
    <lineage>
        <taxon>Bacteria</taxon>
        <taxon>Bacillati</taxon>
        <taxon>Bacillota</taxon>
        <taxon>Bacilli</taxon>
        <taxon>Bacillales</taxon>
        <taxon>Bacillaceae</taxon>
        <taxon>Terribacillus</taxon>
    </lineage>
</organism>
<feature type="domain" description="UmuC" evidence="5">
    <location>
        <begin position="11"/>
        <end position="199"/>
    </location>
</feature>
<dbReference type="InterPro" id="IPR043502">
    <property type="entry name" value="DNA/RNA_pol_sf"/>
</dbReference>
<dbReference type="SUPFAM" id="SSF100879">
    <property type="entry name" value="Lesion bypass DNA polymerase (Y-family), little finger domain"/>
    <property type="match status" value="1"/>
</dbReference>
<evidence type="ECO:0000256" key="4">
    <source>
        <dbReference type="ARBA" id="ARBA00022932"/>
    </source>
</evidence>
<name>A0A075LMD8_9BACI</name>
<comment type="similarity">
    <text evidence="1">Belongs to the DNA polymerase type-Y family.</text>
</comment>
<dbReference type="GO" id="GO:0003887">
    <property type="term" value="F:DNA-directed DNA polymerase activity"/>
    <property type="evidence" value="ECO:0007669"/>
    <property type="project" value="UniProtKB-KW"/>
</dbReference>
<dbReference type="RefSeq" id="WP_038562684.1">
    <property type="nucleotide sequence ID" value="NZ_CP008876.1"/>
</dbReference>
<dbReference type="Pfam" id="PF11798">
    <property type="entry name" value="IMS_HHH"/>
    <property type="match status" value="1"/>
</dbReference>
<keyword evidence="4" id="KW-0808">Transferase</keyword>
<dbReference type="NCBIfam" id="NF002848">
    <property type="entry name" value="PRK03103.1"/>
    <property type="match status" value="1"/>
</dbReference>
<dbReference type="Pfam" id="PF11799">
    <property type="entry name" value="IMS_C"/>
    <property type="match status" value="1"/>
</dbReference>
<dbReference type="GO" id="GO:0005829">
    <property type="term" value="C:cytosol"/>
    <property type="evidence" value="ECO:0007669"/>
    <property type="project" value="TreeGrafter"/>
</dbReference>
<dbReference type="EMBL" id="CP008876">
    <property type="protein sequence ID" value="AIF67301.1"/>
    <property type="molecule type" value="Genomic_DNA"/>
</dbReference>
<evidence type="ECO:0000313" key="6">
    <source>
        <dbReference type="EMBL" id="AIF67301.1"/>
    </source>
</evidence>
<dbReference type="GO" id="GO:0006281">
    <property type="term" value="P:DNA repair"/>
    <property type="evidence" value="ECO:0007669"/>
    <property type="project" value="InterPro"/>
</dbReference>
<dbReference type="InterPro" id="IPR050116">
    <property type="entry name" value="DNA_polymerase-Y"/>
</dbReference>
<dbReference type="AlphaFoldDB" id="A0A075LMD8"/>
<dbReference type="Gene3D" id="1.10.150.20">
    <property type="entry name" value="5' to 3' exonuclease, C-terminal subdomain"/>
    <property type="match status" value="1"/>
</dbReference>
<dbReference type="InterPro" id="IPR024728">
    <property type="entry name" value="PolY_HhH_motif"/>
</dbReference>
<dbReference type="CDD" id="cd01700">
    <property type="entry name" value="PolY_Pol_V_umuC"/>
    <property type="match status" value="1"/>
</dbReference>
<dbReference type="Pfam" id="PF00817">
    <property type="entry name" value="IMS"/>
    <property type="match status" value="1"/>
</dbReference>
<keyword evidence="4" id="KW-0548">Nucleotidyltransferase</keyword>
<keyword evidence="4" id="KW-0239">DNA-directed DNA polymerase</keyword>
<protein>
    <submittedName>
        <fullName evidence="6">UV damage repair protein UvrX</fullName>
    </submittedName>
</protein>
<keyword evidence="2" id="KW-0515">Mutator protein</keyword>
<dbReference type="Proteomes" id="UP000027980">
    <property type="component" value="Chromosome"/>
</dbReference>
<dbReference type="InterPro" id="IPR036775">
    <property type="entry name" value="DNA_pol_Y-fam_lit_finger_sf"/>
</dbReference>
<dbReference type="GO" id="GO:0042276">
    <property type="term" value="P:error-prone translesion synthesis"/>
    <property type="evidence" value="ECO:0007669"/>
    <property type="project" value="TreeGrafter"/>
</dbReference>
<dbReference type="HOGENOM" id="CLU_012348_5_0_9"/>
<dbReference type="GO" id="GO:0009432">
    <property type="term" value="P:SOS response"/>
    <property type="evidence" value="ECO:0007669"/>
    <property type="project" value="TreeGrafter"/>
</dbReference>
<proteinExistence type="inferred from homology"/>
<evidence type="ECO:0000256" key="1">
    <source>
        <dbReference type="ARBA" id="ARBA00010945"/>
    </source>
</evidence>
<sequence length="418" mass="47047">MDYSGFQQHEVLCVDMRSFYASVECVKRGLDPMTTLLAVVGDTKRPGSIVLAASPALKKKHGVSNVSRYFELPEDPEIVIAEAHMKDYLEVSVAITELVHEYVPMEAIHVYSVDEFWVTLDGTEKLHGNAEETAAKLQADILEQFGVTAAIGIGDNKFLAKVVMDIHAKKQTSGIAVCHYQDVPRLLWPVPIQDIWGIGRRMQRNLNRMGIVTLGHLAHTSLEQLKKRYGVMGEQLYWHAWGIDESEVLGDFVKQEQKSYGHGITLLRNYRGEEIPTIILELCEEACRRARRDRKEGNTVHLAVGYASQHGGGFSRSRSFTSPSNLTTDMYKLCLELFHEHYQKGHEVRRVSVSLTNLYEEEATQLSLFEDKSKQKDLSRTMDQIRARFGTTAILRASSHTAAGMTIERSTKIGGHQA</sequence>
<dbReference type="InterPro" id="IPR001126">
    <property type="entry name" value="UmuC"/>
</dbReference>